<reference evidence="2 3" key="1">
    <citation type="submission" date="2023-08" db="EMBL/GenBank/DDBJ databases">
        <title>Phytohabitans sansha sp. nov., isolated from marine sediment.</title>
        <authorList>
            <person name="Zhao Y."/>
            <person name="Yi K."/>
        </authorList>
    </citation>
    <scope>NUCLEOTIDE SEQUENCE [LARGE SCALE GENOMIC DNA]</scope>
    <source>
        <strain evidence="2 3">ZYX-F-186</strain>
    </source>
</reference>
<feature type="compositionally biased region" description="Basic and acidic residues" evidence="1">
    <location>
        <begin position="44"/>
        <end position="57"/>
    </location>
</feature>
<feature type="compositionally biased region" description="Basic and acidic residues" evidence="1">
    <location>
        <begin position="28"/>
        <end position="37"/>
    </location>
</feature>
<feature type="region of interest" description="Disordered" evidence="1">
    <location>
        <begin position="1"/>
        <end position="57"/>
    </location>
</feature>
<evidence type="ECO:0000256" key="1">
    <source>
        <dbReference type="SAM" id="MobiDB-lite"/>
    </source>
</evidence>
<proteinExistence type="predicted"/>
<gene>
    <name evidence="2" type="ORF">RB614_20025</name>
</gene>
<name>A0ABU0ZIF2_9ACTN</name>
<sequence>MNGAEDLREDPDRLVDLDEDDLPVLPDQTRDDTDRGWGESSYSNDDRLLEDRPPHWD</sequence>
<accession>A0ABU0ZIF2</accession>
<keyword evidence="3" id="KW-1185">Reference proteome</keyword>
<evidence type="ECO:0000313" key="3">
    <source>
        <dbReference type="Proteomes" id="UP001230908"/>
    </source>
</evidence>
<dbReference type="RefSeq" id="WP_308714080.1">
    <property type="nucleotide sequence ID" value="NZ_JAVHUY010000017.1"/>
</dbReference>
<evidence type="ECO:0000313" key="2">
    <source>
        <dbReference type="EMBL" id="MDQ7906807.1"/>
    </source>
</evidence>
<dbReference type="Proteomes" id="UP001230908">
    <property type="component" value="Unassembled WGS sequence"/>
</dbReference>
<organism evidence="2 3">
    <name type="scientific">Phytohabitans maris</name>
    <dbReference type="NCBI Taxonomy" id="3071409"/>
    <lineage>
        <taxon>Bacteria</taxon>
        <taxon>Bacillati</taxon>
        <taxon>Actinomycetota</taxon>
        <taxon>Actinomycetes</taxon>
        <taxon>Micromonosporales</taxon>
        <taxon>Micromonosporaceae</taxon>
    </lineage>
</organism>
<comment type="caution">
    <text evidence="2">The sequence shown here is derived from an EMBL/GenBank/DDBJ whole genome shotgun (WGS) entry which is preliminary data.</text>
</comment>
<protein>
    <submittedName>
        <fullName evidence="2">Uncharacterized protein</fullName>
    </submittedName>
</protein>
<dbReference type="EMBL" id="JAVHUY010000017">
    <property type="protein sequence ID" value="MDQ7906807.1"/>
    <property type="molecule type" value="Genomic_DNA"/>
</dbReference>